<accession>A0A926JD92</accession>
<keyword evidence="12" id="KW-0251">Elongation factor</keyword>
<keyword evidence="12" id="KW-0648">Protein biosynthesis</keyword>
<comment type="caution">
    <text evidence="12">The sequence shown here is derived from an EMBL/GenBank/DDBJ whole genome shotgun (WGS) entry which is preliminary data.</text>
</comment>
<comment type="function">
    <text evidence="6 8 9">Necessary for efficient RNA polymerase transcription elongation past template-encoded arresting sites. The arresting sites in DNA have the property of trapping a certain fraction of elongating RNA polymerases that pass through, resulting in locked ternary complexes. Cleavage of the nascent transcript by cleavage factors such as GreA or GreB allows the resumption of elongation from the new 3'terminus. GreA releases sequences of 2 to 3 nucleotides.</text>
</comment>
<evidence type="ECO:0000256" key="2">
    <source>
        <dbReference type="ARBA" id="ARBA00013729"/>
    </source>
</evidence>
<dbReference type="NCBIfam" id="NF001261">
    <property type="entry name" value="PRK00226.1-2"/>
    <property type="match status" value="1"/>
</dbReference>
<dbReference type="InterPro" id="IPR023459">
    <property type="entry name" value="Tscrpt_elong_fac_GreA/B_fam"/>
</dbReference>
<evidence type="ECO:0000256" key="1">
    <source>
        <dbReference type="ARBA" id="ARBA00008213"/>
    </source>
</evidence>
<sequence>MDKIPMTRGGADALERELNELKSKERPAIIRQIAEAREHGDLSENAEYHAAREKQGFIEGRIKELEAILSRAEVIDPSKFSGSIKFGATVDLIDEDTEEERTYQIVGEPEADIERGLLNIRSPLARALIGKEEGDSVDVTTPGGIRSYEILRVRFN</sequence>
<dbReference type="GO" id="GO:0070063">
    <property type="term" value="F:RNA polymerase binding"/>
    <property type="evidence" value="ECO:0007669"/>
    <property type="project" value="InterPro"/>
</dbReference>
<dbReference type="InterPro" id="IPR018151">
    <property type="entry name" value="TF_GreA/GreB_CS"/>
</dbReference>
<dbReference type="Pfam" id="PF03449">
    <property type="entry name" value="GreA_GreB_N"/>
    <property type="match status" value="1"/>
</dbReference>
<dbReference type="PROSITE" id="PS00829">
    <property type="entry name" value="GREAB_1"/>
    <property type="match status" value="1"/>
</dbReference>
<dbReference type="InterPro" id="IPR036953">
    <property type="entry name" value="GreA/GreB_C_sf"/>
</dbReference>
<dbReference type="GO" id="GO:0006354">
    <property type="term" value="P:DNA-templated transcription elongation"/>
    <property type="evidence" value="ECO:0007669"/>
    <property type="project" value="TreeGrafter"/>
</dbReference>
<dbReference type="GO" id="GO:0003746">
    <property type="term" value="F:translation elongation factor activity"/>
    <property type="evidence" value="ECO:0007669"/>
    <property type="project" value="UniProtKB-KW"/>
</dbReference>
<dbReference type="AlphaFoldDB" id="A0A926JD92"/>
<dbReference type="PANTHER" id="PTHR30437">
    <property type="entry name" value="TRANSCRIPTION ELONGATION FACTOR GREA"/>
    <property type="match status" value="1"/>
</dbReference>
<evidence type="ECO:0000313" key="13">
    <source>
        <dbReference type="Proteomes" id="UP000608594"/>
    </source>
</evidence>
<dbReference type="InterPro" id="IPR022691">
    <property type="entry name" value="Tscrpt_elong_fac_GreA/B_N"/>
</dbReference>
<dbReference type="GO" id="GO:0032784">
    <property type="term" value="P:regulation of DNA-templated transcription elongation"/>
    <property type="evidence" value="ECO:0007669"/>
    <property type="project" value="UniProtKB-UniRule"/>
</dbReference>
<dbReference type="InterPro" id="IPR036805">
    <property type="entry name" value="Tscrpt_elong_fac_GreA/B_N_sf"/>
</dbReference>
<dbReference type="PANTHER" id="PTHR30437:SF4">
    <property type="entry name" value="TRANSCRIPTION ELONGATION FACTOR GREA"/>
    <property type="match status" value="1"/>
</dbReference>
<dbReference type="InterPro" id="IPR028624">
    <property type="entry name" value="Tscrpt_elong_fac_GreA/B"/>
</dbReference>
<evidence type="ECO:0000259" key="10">
    <source>
        <dbReference type="Pfam" id="PF01272"/>
    </source>
</evidence>
<dbReference type="SUPFAM" id="SSF46557">
    <property type="entry name" value="GreA transcript cleavage protein, N-terminal domain"/>
    <property type="match status" value="1"/>
</dbReference>
<protein>
    <recommendedName>
        <fullName evidence="2 8">Transcription elongation factor GreA</fullName>
    </recommendedName>
    <alternativeName>
        <fullName evidence="7 8">Transcript cleavage factor GreA</fullName>
    </alternativeName>
</protein>
<organism evidence="12 13">
    <name type="scientific">Paracoccus amoyensis</name>
    <dbReference type="NCBI Taxonomy" id="2760093"/>
    <lineage>
        <taxon>Bacteria</taxon>
        <taxon>Pseudomonadati</taxon>
        <taxon>Pseudomonadota</taxon>
        <taxon>Alphaproteobacteria</taxon>
        <taxon>Rhodobacterales</taxon>
        <taxon>Paracoccaceae</taxon>
        <taxon>Paracoccus</taxon>
    </lineage>
</organism>
<dbReference type="GO" id="GO:0003677">
    <property type="term" value="F:DNA binding"/>
    <property type="evidence" value="ECO:0007669"/>
    <property type="project" value="UniProtKB-UniRule"/>
</dbReference>
<dbReference type="SUPFAM" id="SSF54534">
    <property type="entry name" value="FKBP-like"/>
    <property type="match status" value="1"/>
</dbReference>
<evidence type="ECO:0000256" key="6">
    <source>
        <dbReference type="ARBA" id="ARBA00024916"/>
    </source>
</evidence>
<feature type="domain" description="Transcription elongation factor GreA/GreB N-terminal" evidence="11">
    <location>
        <begin position="4"/>
        <end position="74"/>
    </location>
</feature>
<comment type="similarity">
    <text evidence="1 8 9">Belongs to the GreA/GreB family.</text>
</comment>
<dbReference type="InterPro" id="IPR006359">
    <property type="entry name" value="Tscrpt_elong_fac_GreA"/>
</dbReference>
<dbReference type="Gene3D" id="3.10.50.30">
    <property type="entry name" value="Transcription elongation factor, GreA/GreB, C-terminal domain"/>
    <property type="match status" value="1"/>
</dbReference>
<dbReference type="HAMAP" id="MF_00105">
    <property type="entry name" value="GreA_GreB"/>
    <property type="match status" value="1"/>
</dbReference>
<evidence type="ECO:0000259" key="11">
    <source>
        <dbReference type="Pfam" id="PF03449"/>
    </source>
</evidence>
<dbReference type="Pfam" id="PF01272">
    <property type="entry name" value="GreA_GreB"/>
    <property type="match status" value="1"/>
</dbReference>
<keyword evidence="5 8" id="KW-0804">Transcription</keyword>
<dbReference type="InterPro" id="IPR001437">
    <property type="entry name" value="Tscrpt_elong_fac_GreA/B_C"/>
</dbReference>
<evidence type="ECO:0000256" key="5">
    <source>
        <dbReference type="ARBA" id="ARBA00023163"/>
    </source>
</evidence>
<name>A0A926JD92_9RHOB</name>
<feature type="domain" description="Transcription elongation factor GreA/GreB C-terminal" evidence="10">
    <location>
        <begin position="82"/>
        <end position="154"/>
    </location>
</feature>
<evidence type="ECO:0000256" key="4">
    <source>
        <dbReference type="ARBA" id="ARBA00023125"/>
    </source>
</evidence>
<keyword evidence="13" id="KW-1185">Reference proteome</keyword>
<dbReference type="NCBIfam" id="TIGR01462">
    <property type="entry name" value="greA"/>
    <property type="match status" value="1"/>
</dbReference>
<evidence type="ECO:0000256" key="9">
    <source>
        <dbReference type="RuleBase" id="RU000556"/>
    </source>
</evidence>
<reference evidence="12" key="1">
    <citation type="submission" date="2020-08" db="EMBL/GenBank/DDBJ databases">
        <title>Paracoccus amoyensis sp. nov., isolated from the surface seawater at coast of Xiamen, Fujian.</title>
        <authorList>
            <person name="Lyu L."/>
        </authorList>
    </citation>
    <scope>NUCLEOTIDE SEQUENCE</scope>
    <source>
        <strain evidence="12">11-3</strain>
    </source>
</reference>
<keyword evidence="4 8" id="KW-0238">DNA-binding</keyword>
<dbReference type="Proteomes" id="UP000608594">
    <property type="component" value="Unassembled WGS sequence"/>
</dbReference>
<dbReference type="RefSeq" id="WP_187794306.1">
    <property type="nucleotide sequence ID" value="NZ_JACOQL010000004.1"/>
</dbReference>
<dbReference type="PIRSF" id="PIRSF006092">
    <property type="entry name" value="GreA_GreB"/>
    <property type="match status" value="1"/>
</dbReference>
<keyword evidence="3 8" id="KW-0805">Transcription regulation</keyword>
<evidence type="ECO:0000313" key="12">
    <source>
        <dbReference type="EMBL" id="MBC9247810.1"/>
    </source>
</evidence>
<gene>
    <name evidence="8 12" type="primary">greA</name>
    <name evidence="12" type="ORF">H4P12_14105</name>
</gene>
<evidence type="ECO:0000256" key="7">
    <source>
        <dbReference type="ARBA" id="ARBA00030776"/>
    </source>
</evidence>
<evidence type="ECO:0000256" key="3">
    <source>
        <dbReference type="ARBA" id="ARBA00023015"/>
    </source>
</evidence>
<dbReference type="Gene3D" id="1.10.287.180">
    <property type="entry name" value="Transcription elongation factor, GreA/GreB, N-terminal domain"/>
    <property type="match status" value="1"/>
</dbReference>
<dbReference type="FunFam" id="1.10.287.180:FF:000001">
    <property type="entry name" value="Transcription elongation factor GreA"/>
    <property type="match status" value="1"/>
</dbReference>
<dbReference type="NCBIfam" id="NF001263">
    <property type="entry name" value="PRK00226.1-4"/>
    <property type="match status" value="1"/>
</dbReference>
<dbReference type="FunFam" id="3.10.50.30:FF:000001">
    <property type="entry name" value="Transcription elongation factor GreA"/>
    <property type="match status" value="1"/>
</dbReference>
<evidence type="ECO:0000256" key="8">
    <source>
        <dbReference type="HAMAP-Rule" id="MF_00105"/>
    </source>
</evidence>
<dbReference type="NCBIfam" id="NF001264">
    <property type="entry name" value="PRK00226.1-5"/>
    <property type="match status" value="1"/>
</dbReference>
<dbReference type="EMBL" id="JACOQL010000004">
    <property type="protein sequence ID" value="MBC9247810.1"/>
    <property type="molecule type" value="Genomic_DNA"/>
</dbReference>
<proteinExistence type="inferred from homology"/>